<gene>
    <name evidence="2" type="ORF">ZT3D7_G3831</name>
</gene>
<accession>A0A1X7RN97</accession>
<feature type="region of interest" description="Disordered" evidence="1">
    <location>
        <begin position="24"/>
        <end position="43"/>
    </location>
</feature>
<name>A0A1X7RN97_ZYMT9</name>
<keyword evidence="3" id="KW-1185">Reference proteome</keyword>
<dbReference type="Proteomes" id="UP000215127">
    <property type="component" value="Chromosome 3"/>
</dbReference>
<sequence>MSESISTKPCCLNVASMRTQGGGIGCPRSHTGDAQSGGIPVDPLDPAAWLEELNEASGDGVPFIRAESGV</sequence>
<dbReference type="AlphaFoldDB" id="A0A1X7RN97"/>
<reference evidence="2 3" key="1">
    <citation type="submission" date="2016-06" db="EMBL/GenBank/DDBJ databases">
        <authorList>
            <person name="Kjaerup R.B."/>
            <person name="Dalgaard T.S."/>
            <person name="Juul-Madsen H.R."/>
        </authorList>
    </citation>
    <scope>NUCLEOTIDE SEQUENCE [LARGE SCALE GENOMIC DNA]</scope>
</reference>
<dbReference type="EMBL" id="LT853694">
    <property type="protein sequence ID" value="SMQ48681.1"/>
    <property type="molecule type" value="Genomic_DNA"/>
</dbReference>
<proteinExistence type="predicted"/>
<protein>
    <submittedName>
        <fullName evidence="2">Uncharacterized protein</fullName>
    </submittedName>
</protein>
<evidence type="ECO:0000313" key="2">
    <source>
        <dbReference type="EMBL" id="SMQ48681.1"/>
    </source>
</evidence>
<organism evidence="2 3">
    <name type="scientific">Zymoseptoria tritici (strain ST99CH_3D7)</name>
    <dbReference type="NCBI Taxonomy" id="1276538"/>
    <lineage>
        <taxon>Eukaryota</taxon>
        <taxon>Fungi</taxon>
        <taxon>Dikarya</taxon>
        <taxon>Ascomycota</taxon>
        <taxon>Pezizomycotina</taxon>
        <taxon>Dothideomycetes</taxon>
        <taxon>Dothideomycetidae</taxon>
        <taxon>Mycosphaerellales</taxon>
        <taxon>Mycosphaerellaceae</taxon>
        <taxon>Zymoseptoria</taxon>
    </lineage>
</organism>
<evidence type="ECO:0000256" key="1">
    <source>
        <dbReference type="SAM" id="MobiDB-lite"/>
    </source>
</evidence>
<evidence type="ECO:0000313" key="3">
    <source>
        <dbReference type="Proteomes" id="UP000215127"/>
    </source>
</evidence>